<dbReference type="Pfam" id="PF05175">
    <property type="entry name" value="MTS"/>
    <property type="match status" value="1"/>
</dbReference>
<name>A0A367YTK6_9ACTN</name>
<evidence type="ECO:0000256" key="3">
    <source>
        <dbReference type="ARBA" id="ARBA00022679"/>
    </source>
</evidence>
<dbReference type="Gene3D" id="3.40.50.150">
    <property type="entry name" value="Vaccinia Virus protein VP39"/>
    <property type="match status" value="1"/>
</dbReference>
<comment type="similarity">
    <text evidence="1">Belongs to the eukaryotic/archaeal PrmC-related family.</text>
</comment>
<dbReference type="GO" id="GO:0032259">
    <property type="term" value="P:methylation"/>
    <property type="evidence" value="ECO:0007669"/>
    <property type="project" value="UniProtKB-KW"/>
</dbReference>
<dbReference type="EMBL" id="QOUI01000007">
    <property type="protein sequence ID" value="RCK69225.1"/>
    <property type="molecule type" value="Genomic_DNA"/>
</dbReference>
<evidence type="ECO:0000256" key="1">
    <source>
        <dbReference type="ARBA" id="ARBA00006149"/>
    </source>
</evidence>
<dbReference type="AlphaFoldDB" id="A0A367YTK6"/>
<sequence length="501" mass="53713">MPLLDDAAVARLRDRLEALDYRSDPVLALIGADGQAGLGRNSTVPAERVLRGDGSELATLVRLWLLQREVSVSELRRALGDSLDDLRAAGLVEAAGEVARAAVDVRPYASDDDGAGGWLVADLTPGLDQQVAPMRPDYVLGASPASTTLAQLAIRRPVGRALDLGTGCGVQSLHLARHAEQVVATDLNRRALALADLTLRLSGARTGSGRPVELREGSLYEPVAGEQFDLVVTNPPYVMSPPEGERLVYREGGFTGDDLVRRVVADGTRHLAPGGTLQVLANWAHVRGEHWGDRVSGWVAGSGCDLFAVQREVLDPAAYVELWLADAGLTGSPTYRERYHRWLDYLEALGVEAVGMGWLAVHRAERARPQLRTLDWPHAVQQPVGPALAGQQQGLTWSLLAEEELLALRWRLAEDVVQETIGRPGAADPEHVVLRQQRGLRSAMAVDTATGGVLGACDGELTLGQLLAAVATLLEDDPDAVRARVLPRVREALADGLLLPA</sequence>
<keyword evidence="4" id="KW-0949">S-adenosyl-L-methionine</keyword>
<protein>
    <submittedName>
        <fullName evidence="7">Methyltransferase domain-containing protein</fullName>
    </submittedName>
</protein>
<dbReference type="GO" id="GO:0003676">
    <property type="term" value="F:nucleic acid binding"/>
    <property type="evidence" value="ECO:0007669"/>
    <property type="project" value="InterPro"/>
</dbReference>
<keyword evidence="8" id="KW-1185">Reference proteome</keyword>
<dbReference type="InterPro" id="IPR055487">
    <property type="entry name" value="DUF7059"/>
</dbReference>
<dbReference type="SUPFAM" id="SSF53335">
    <property type="entry name" value="S-adenosyl-L-methionine-dependent methyltransferases"/>
    <property type="match status" value="1"/>
</dbReference>
<feature type="domain" description="DUF7059" evidence="6">
    <location>
        <begin position="19"/>
        <end position="102"/>
    </location>
</feature>
<organism evidence="7 8">
    <name type="scientific">Desertihabitans brevis</name>
    <dbReference type="NCBI Taxonomy" id="2268447"/>
    <lineage>
        <taxon>Bacteria</taxon>
        <taxon>Bacillati</taxon>
        <taxon>Actinomycetota</taxon>
        <taxon>Actinomycetes</taxon>
        <taxon>Propionibacteriales</taxon>
        <taxon>Propionibacteriaceae</taxon>
        <taxon>Desertihabitans</taxon>
    </lineage>
</organism>
<evidence type="ECO:0000256" key="4">
    <source>
        <dbReference type="ARBA" id="ARBA00022691"/>
    </source>
</evidence>
<dbReference type="PANTHER" id="PTHR45875:SF1">
    <property type="entry name" value="METHYLTRANSFERASE N6AMT1"/>
    <property type="match status" value="1"/>
</dbReference>
<dbReference type="GO" id="GO:0035657">
    <property type="term" value="C:eRF1 methyltransferase complex"/>
    <property type="evidence" value="ECO:0007669"/>
    <property type="project" value="TreeGrafter"/>
</dbReference>
<dbReference type="InterPro" id="IPR052190">
    <property type="entry name" value="Euk-Arch_PrmC-MTase"/>
</dbReference>
<reference evidence="7 8" key="1">
    <citation type="submission" date="2018-07" db="EMBL/GenBank/DDBJ databases">
        <title>Desertimonas flava gen. nov. sp. nov.</title>
        <authorList>
            <person name="Liu S."/>
        </authorList>
    </citation>
    <scope>NUCLEOTIDE SEQUENCE [LARGE SCALE GENOMIC DNA]</scope>
    <source>
        <strain evidence="7 8">16Sb5-5</strain>
    </source>
</reference>
<dbReference type="PANTHER" id="PTHR45875">
    <property type="entry name" value="METHYLTRANSFERASE N6AMT1"/>
    <property type="match status" value="1"/>
</dbReference>
<dbReference type="InterPro" id="IPR029063">
    <property type="entry name" value="SAM-dependent_MTases_sf"/>
</dbReference>
<dbReference type="InterPro" id="IPR007848">
    <property type="entry name" value="Small_mtfrase_dom"/>
</dbReference>
<dbReference type="InterPro" id="IPR002052">
    <property type="entry name" value="DNA_methylase_N6_adenine_CS"/>
</dbReference>
<dbReference type="PROSITE" id="PS00092">
    <property type="entry name" value="N6_MTASE"/>
    <property type="match status" value="1"/>
</dbReference>
<keyword evidence="2 7" id="KW-0489">Methyltransferase</keyword>
<dbReference type="Pfam" id="PF23186">
    <property type="entry name" value="DUF7059"/>
    <property type="match status" value="1"/>
</dbReference>
<dbReference type="GO" id="GO:0008170">
    <property type="term" value="F:N-methyltransferase activity"/>
    <property type="evidence" value="ECO:0007669"/>
    <property type="project" value="UniProtKB-ARBA"/>
</dbReference>
<evidence type="ECO:0000313" key="8">
    <source>
        <dbReference type="Proteomes" id="UP000252770"/>
    </source>
</evidence>
<dbReference type="Proteomes" id="UP000252770">
    <property type="component" value="Unassembled WGS sequence"/>
</dbReference>
<proteinExistence type="inferred from homology"/>
<dbReference type="RefSeq" id="WP_114127081.1">
    <property type="nucleotide sequence ID" value="NZ_QOUI01000007.1"/>
</dbReference>
<dbReference type="GO" id="GO:0008276">
    <property type="term" value="F:protein methyltransferase activity"/>
    <property type="evidence" value="ECO:0007669"/>
    <property type="project" value="TreeGrafter"/>
</dbReference>
<comment type="caution">
    <text evidence="7">The sequence shown here is derived from an EMBL/GenBank/DDBJ whole genome shotgun (WGS) entry which is preliminary data.</text>
</comment>
<feature type="domain" description="Methyltransferase small" evidence="5">
    <location>
        <begin position="149"/>
        <end position="282"/>
    </location>
</feature>
<accession>A0A367YTK6</accession>
<evidence type="ECO:0000259" key="5">
    <source>
        <dbReference type="Pfam" id="PF05175"/>
    </source>
</evidence>
<evidence type="ECO:0000256" key="2">
    <source>
        <dbReference type="ARBA" id="ARBA00022603"/>
    </source>
</evidence>
<evidence type="ECO:0000259" key="6">
    <source>
        <dbReference type="Pfam" id="PF23186"/>
    </source>
</evidence>
<dbReference type="GO" id="GO:0008757">
    <property type="term" value="F:S-adenosylmethionine-dependent methyltransferase activity"/>
    <property type="evidence" value="ECO:0007669"/>
    <property type="project" value="TreeGrafter"/>
</dbReference>
<keyword evidence="3 7" id="KW-0808">Transferase</keyword>
<gene>
    <name evidence="7" type="ORF">DT076_12930</name>
</gene>
<dbReference type="CDD" id="cd02440">
    <property type="entry name" value="AdoMet_MTases"/>
    <property type="match status" value="1"/>
</dbReference>
<evidence type="ECO:0000313" key="7">
    <source>
        <dbReference type="EMBL" id="RCK69225.1"/>
    </source>
</evidence>